<dbReference type="AlphaFoldDB" id="A0A9P1M595"/>
<feature type="region of interest" description="Disordered" evidence="1">
    <location>
        <begin position="321"/>
        <end position="343"/>
    </location>
</feature>
<reference evidence="3" key="2">
    <citation type="submission" date="2024-04" db="EMBL/GenBank/DDBJ databases">
        <authorList>
            <person name="Chen Y."/>
            <person name="Shah S."/>
            <person name="Dougan E. K."/>
            <person name="Thang M."/>
            <person name="Chan C."/>
        </authorList>
    </citation>
    <scope>NUCLEOTIDE SEQUENCE [LARGE SCALE GENOMIC DNA]</scope>
</reference>
<organism evidence="2">
    <name type="scientific">Cladocopium goreaui</name>
    <dbReference type="NCBI Taxonomy" id="2562237"/>
    <lineage>
        <taxon>Eukaryota</taxon>
        <taxon>Sar</taxon>
        <taxon>Alveolata</taxon>
        <taxon>Dinophyceae</taxon>
        <taxon>Suessiales</taxon>
        <taxon>Symbiodiniaceae</taxon>
        <taxon>Cladocopium</taxon>
    </lineage>
</organism>
<feature type="compositionally biased region" description="Low complexity" evidence="1">
    <location>
        <begin position="324"/>
        <end position="337"/>
    </location>
</feature>
<evidence type="ECO:0000313" key="2">
    <source>
        <dbReference type="EMBL" id="CAI4019839.1"/>
    </source>
</evidence>
<reference evidence="2" key="1">
    <citation type="submission" date="2022-10" db="EMBL/GenBank/DDBJ databases">
        <authorList>
            <person name="Chen Y."/>
            <person name="Dougan E. K."/>
            <person name="Chan C."/>
            <person name="Rhodes N."/>
            <person name="Thang M."/>
        </authorList>
    </citation>
    <scope>NUCLEOTIDE SEQUENCE</scope>
</reference>
<dbReference type="EMBL" id="CAMXCT010006775">
    <property type="protein sequence ID" value="CAI4019839.1"/>
    <property type="molecule type" value="Genomic_DNA"/>
</dbReference>
<proteinExistence type="predicted"/>
<dbReference type="OrthoDB" id="415416at2759"/>
<name>A0A9P1M595_9DINO</name>
<evidence type="ECO:0000313" key="3">
    <source>
        <dbReference type="EMBL" id="CAL1173214.1"/>
    </source>
</evidence>
<dbReference type="Proteomes" id="UP001152797">
    <property type="component" value="Unassembled WGS sequence"/>
</dbReference>
<evidence type="ECO:0000313" key="4">
    <source>
        <dbReference type="Proteomes" id="UP001152797"/>
    </source>
</evidence>
<evidence type="ECO:0000256" key="1">
    <source>
        <dbReference type="SAM" id="MobiDB-lite"/>
    </source>
</evidence>
<dbReference type="EMBL" id="CAMXCT030006775">
    <property type="protein sequence ID" value="CAL4807151.1"/>
    <property type="molecule type" value="Genomic_DNA"/>
</dbReference>
<feature type="region of interest" description="Disordered" evidence="1">
    <location>
        <begin position="89"/>
        <end position="129"/>
    </location>
</feature>
<feature type="compositionally biased region" description="Basic and acidic residues" evidence="1">
    <location>
        <begin position="107"/>
        <end position="118"/>
    </location>
</feature>
<accession>A0A9P1M595</accession>
<feature type="region of interest" description="Disordered" evidence="1">
    <location>
        <begin position="370"/>
        <end position="393"/>
    </location>
</feature>
<gene>
    <name evidence="2" type="ORF">C1SCF055_LOCUS44302</name>
</gene>
<sequence length="393" mass="43578">MFVDASLSAIGRATEVQLNTLRRKLGVGCDPCFDYSVQQLAERLQEEEDEDDLTLDIKFLDLLKRVNADTSEETQNKILAEDAPRIPGTLLRKKQDEKRPSSAFKTLSREDVQKRDAKASQGPPVGSYSPKADCLASFGKVKHPTPKVLDFGAYLPKGSENALLSSSRSENGPPNGMDTTWMGKRQVTFVNMAKQIPRPDLLNNLPPNDPQAIDPEGVLYGHLKCARFGRFYRQPCFEFGTQPRQNAIAAAGGTSNPGEYEVKLNIIKPTITCHSFSNIPRPDFVASNRITDHLPDRSLARDCRSLTRFGRLLSPPVSVPRFDAPAPAAPARPRSASKPCGKERTFESLESELNSAWAWPTRQAPKTLGISVSHESETTCRPRSAPQHRVMRR</sequence>
<keyword evidence="4" id="KW-1185">Reference proteome</keyword>
<protein>
    <submittedName>
        <fullName evidence="2">Uncharacterized protein</fullName>
    </submittedName>
</protein>
<comment type="caution">
    <text evidence="2">The sequence shown here is derived from an EMBL/GenBank/DDBJ whole genome shotgun (WGS) entry which is preliminary data.</text>
</comment>
<dbReference type="EMBL" id="CAMXCT020006775">
    <property type="protein sequence ID" value="CAL1173214.1"/>
    <property type="molecule type" value="Genomic_DNA"/>
</dbReference>